<dbReference type="EMBL" id="OU963862">
    <property type="protein sequence ID" value="CAH0380956.1"/>
    <property type="molecule type" value="Genomic_DNA"/>
</dbReference>
<feature type="compositionally biased region" description="Basic and acidic residues" evidence="1">
    <location>
        <begin position="112"/>
        <end position="127"/>
    </location>
</feature>
<feature type="region of interest" description="Disordered" evidence="1">
    <location>
        <begin position="41"/>
        <end position="146"/>
    </location>
</feature>
<evidence type="ECO:0000313" key="2">
    <source>
        <dbReference type="EMBL" id="CAH0380956.1"/>
    </source>
</evidence>
<keyword evidence="3" id="KW-1185">Reference proteome</keyword>
<evidence type="ECO:0000256" key="1">
    <source>
        <dbReference type="SAM" id="MobiDB-lite"/>
    </source>
</evidence>
<gene>
    <name evidence="2" type="ORF">BEMITA_LOCUS654</name>
</gene>
<protein>
    <submittedName>
        <fullName evidence="2">Uncharacterized protein</fullName>
    </submittedName>
</protein>
<feature type="region of interest" description="Disordered" evidence="1">
    <location>
        <begin position="345"/>
        <end position="382"/>
    </location>
</feature>
<sequence length="546" mass="60395">MSFPIDAENLIEELEEDACETDEAQNYGVIEEISTVETLTLEDKAAPASESESNAKLETKVVDKPITPELNSTSEEAVAPSTEVEEQISDIPDHKEEDEQTPNLGANTSTDNEEKSECQEDNEKMVDTSETMSAPSSPPVPEIVPNSETHVSNVTRDDDCSIVSTSSTVQNQELEALHTVLIKEEEEEDDASHVVDSEMTFNVYPEFEENLDPKFKPTIRLEKLEMPSGTIKVATDAQESGDEDSTAPRPKRSLKTPSRLASGGFILDPKAPNAKTLQKTPADKVVKNFIPIRPKPANPNDKGTTVTLIKSGQTPVAKKGVPSETAKEIVRKLNADSVPSILKRKLQKQSDEGDSTSSNTSSSTPAKKAKVVPPKKPTRKHRKVFDYESYLRDHLEAEVKDKRPKSNRSETLTRSSLVGINVAPSKIKVVPFNLQAKSTLLRKSNENDTNNVVRPGERTLYDLMQDVSRLLPSWNLHVLPDSNSFCIAQVCRGRSGIPTLKTSIELDEEFNAKVFIHQLHCKRYDGIYDSEESICALIQEIDTLSK</sequence>
<feature type="compositionally biased region" description="Low complexity" evidence="1">
    <location>
        <begin position="355"/>
        <end position="366"/>
    </location>
</feature>
<dbReference type="AlphaFoldDB" id="A0A9N9ZWQ0"/>
<dbReference type="Proteomes" id="UP001152759">
    <property type="component" value="Chromosome 1"/>
</dbReference>
<accession>A0A9N9ZWQ0</accession>
<organism evidence="2 3">
    <name type="scientific">Bemisia tabaci</name>
    <name type="common">Sweetpotato whitefly</name>
    <name type="synonym">Aleurodes tabaci</name>
    <dbReference type="NCBI Taxonomy" id="7038"/>
    <lineage>
        <taxon>Eukaryota</taxon>
        <taxon>Metazoa</taxon>
        <taxon>Ecdysozoa</taxon>
        <taxon>Arthropoda</taxon>
        <taxon>Hexapoda</taxon>
        <taxon>Insecta</taxon>
        <taxon>Pterygota</taxon>
        <taxon>Neoptera</taxon>
        <taxon>Paraneoptera</taxon>
        <taxon>Hemiptera</taxon>
        <taxon>Sternorrhyncha</taxon>
        <taxon>Aleyrodoidea</taxon>
        <taxon>Aleyrodidae</taxon>
        <taxon>Aleyrodinae</taxon>
        <taxon>Bemisia</taxon>
    </lineage>
</organism>
<reference evidence="2" key="1">
    <citation type="submission" date="2021-12" db="EMBL/GenBank/DDBJ databases">
        <authorList>
            <person name="King R."/>
        </authorList>
    </citation>
    <scope>NUCLEOTIDE SEQUENCE</scope>
</reference>
<feature type="compositionally biased region" description="Polar residues" evidence="1">
    <location>
        <begin position="101"/>
        <end position="110"/>
    </location>
</feature>
<proteinExistence type="predicted"/>
<feature type="compositionally biased region" description="Basic and acidic residues" evidence="1">
    <location>
        <begin position="53"/>
        <end position="63"/>
    </location>
</feature>
<feature type="region of interest" description="Disordered" evidence="1">
    <location>
        <begin position="227"/>
        <end position="282"/>
    </location>
</feature>
<evidence type="ECO:0000313" key="3">
    <source>
        <dbReference type="Proteomes" id="UP001152759"/>
    </source>
</evidence>
<name>A0A9N9ZWQ0_BEMTA</name>